<dbReference type="AlphaFoldDB" id="A0A3B0WRY0"/>
<sequence>MWTIKYKPNNDSQAWLILESYDNKSQALLHAACASGGYFKVNVVDPDYNIIWRNEN</sequence>
<organism evidence="1">
    <name type="scientific">hydrothermal vent metagenome</name>
    <dbReference type="NCBI Taxonomy" id="652676"/>
    <lineage>
        <taxon>unclassified sequences</taxon>
        <taxon>metagenomes</taxon>
        <taxon>ecological metagenomes</taxon>
    </lineage>
</organism>
<gene>
    <name evidence="1" type="ORF">MNBD_GAMMA05-2038</name>
</gene>
<protein>
    <submittedName>
        <fullName evidence="1">Uncharacterized protein</fullName>
    </submittedName>
</protein>
<reference evidence="1" key="1">
    <citation type="submission" date="2018-06" db="EMBL/GenBank/DDBJ databases">
        <authorList>
            <person name="Zhirakovskaya E."/>
        </authorList>
    </citation>
    <scope>NUCLEOTIDE SEQUENCE</scope>
</reference>
<evidence type="ECO:0000313" key="1">
    <source>
        <dbReference type="EMBL" id="VAW51989.1"/>
    </source>
</evidence>
<accession>A0A3B0WRY0</accession>
<name>A0A3B0WRY0_9ZZZZ</name>
<dbReference type="EMBL" id="UOFE01000023">
    <property type="protein sequence ID" value="VAW51989.1"/>
    <property type="molecule type" value="Genomic_DNA"/>
</dbReference>
<proteinExistence type="predicted"/>